<proteinExistence type="predicted"/>
<dbReference type="PANTHER" id="PTHR34700">
    <property type="entry name" value="POTASSIUM BINDING PROTEIN KBP"/>
    <property type="match status" value="1"/>
</dbReference>
<organism evidence="4 5">
    <name type="scientific">Actinobaculum massiliense ACS-171-V-Col2</name>
    <dbReference type="NCBI Taxonomy" id="883066"/>
    <lineage>
        <taxon>Bacteria</taxon>
        <taxon>Bacillati</taxon>
        <taxon>Actinomycetota</taxon>
        <taxon>Actinomycetes</taxon>
        <taxon>Actinomycetales</taxon>
        <taxon>Actinomycetaceae</taxon>
        <taxon>Actinobaculum</taxon>
    </lineage>
</organism>
<dbReference type="InterPro" id="IPR052196">
    <property type="entry name" value="Bact_Kbp"/>
</dbReference>
<feature type="compositionally biased region" description="Polar residues" evidence="1">
    <location>
        <begin position="153"/>
        <end position="173"/>
    </location>
</feature>
<reference evidence="4 5" key="1">
    <citation type="submission" date="2012-09" db="EMBL/GenBank/DDBJ databases">
        <title>The Genome Sequence of Actinobaculum massiliae ACS-171-V-COL2.</title>
        <authorList>
            <consortium name="The Broad Institute Genome Sequencing Platform"/>
            <person name="Earl A."/>
            <person name="Ward D."/>
            <person name="Feldgarden M."/>
            <person name="Gevers D."/>
            <person name="Saerens B."/>
            <person name="Vaneechoutte M."/>
            <person name="Walker B."/>
            <person name="Young S.K."/>
            <person name="Zeng Q."/>
            <person name="Gargeya S."/>
            <person name="Fitzgerald M."/>
            <person name="Haas B."/>
            <person name="Abouelleil A."/>
            <person name="Alvarado L."/>
            <person name="Arachchi H.M."/>
            <person name="Berlin A."/>
            <person name="Chapman S.B."/>
            <person name="Goldberg J."/>
            <person name="Griggs A."/>
            <person name="Gujja S."/>
            <person name="Hansen M."/>
            <person name="Howarth C."/>
            <person name="Imamovic A."/>
            <person name="Larimer J."/>
            <person name="McCowen C."/>
            <person name="Montmayeur A."/>
            <person name="Murphy C."/>
            <person name="Neiman D."/>
            <person name="Pearson M."/>
            <person name="Priest M."/>
            <person name="Roberts A."/>
            <person name="Saif S."/>
            <person name="Shea T."/>
            <person name="Sisk P."/>
            <person name="Sykes S."/>
            <person name="Wortman J."/>
            <person name="Nusbaum C."/>
            <person name="Birren B."/>
        </authorList>
    </citation>
    <scope>NUCLEOTIDE SEQUENCE [LARGE SCALE GENOMIC DNA]</scope>
    <source>
        <strain evidence="5">ACS-171-V-Col2</strain>
    </source>
</reference>
<feature type="transmembrane region" description="Helical" evidence="2">
    <location>
        <begin position="83"/>
        <end position="102"/>
    </location>
</feature>
<evidence type="ECO:0000313" key="4">
    <source>
        <dbReference type="EMBL" id="EKU95639.1"/>
    </source>
</evidence>
<name>K9EEH5_9ACTO</name>
<evidence type="ECO:0000256" key="2">
    <source>
        <dbReference type="SAM" id="Phobius"/>
    </source>
</evidence>
<dbReference type="EMBL" id="AGWL01000002">
    <property type="protein sequence ID" value="EKU95639.1"/>
    <property type="molecule type" value="Genomic_DNA"/>
</dbReference>
<gene>
    <name evidence="4" type="ORF">HMPREF9233_00426</name>
</gene>
<evidence type="ECO:0000313" key="5">
    <source>
        <dbReference type="Proteomes" id="UP000009888"/>
    </source>
</evidence>
<dbReference type="PATRIC" id="fig|883066.3.peg.447"/>
<feature type="transmembrane region" description="Helical" evidence="2">
    <location>
        <begin position="39"/>
        <end position="62"/>
    </location>
</feature>
<dbReference type="Pfam" id="PF01476">
    <property type="entry name" value="LysM"/>
    <property type="match status" value="1"/>
</dbReference>
<keyword evidence="2" id="KW-0472">Membrane</keyword>
<comment type="caution">
    <text evidence="4">The sequence shown here is derived from an EMBL/GenBank/DDBJ whole genome shotgun (WGS) entry which is preliminary data.</text>
</comment>
<feature type="compositionally biased region" description="Low complexity" evidence="1">
    <location>
        <begin position="191"/>
        <end position="203"/>
    </location>
</feature>
<keyword evidence="2" id="KW-0812">Transmembrane</keyword>
<feature type="domain" description="LysM" evidence="3">
    <location>
        <begin position="229"/>
        <end position="283"/>
    </location>
</feature>
<feature type="region of interest" description="Disordered" evidence="1">
    <location>
        <begin position="148"/>
        <end position="225"/>
    </location>
</feature>
<dbReference type="PROSITE" id="PS51782">
    <property type="entry name" value="LYSM"/>
    <property type="match status" value="1"/>
</dbReference>
<feature type="compositionally biased region" description="Low complexity" evidence="1">
    <location>
        <begin position="174"/>
        <end position="183"/>
    </location>
</feature>
<accession>K9EEH5</accession>
<evidence type="ECO:0000256" key="1">
    <source>
        <dbReference type="SAM" id="MobiDB-lite"/>
    </source>
</evidence>
<evidence type="ECO:0000259" key="3">
    <source>
        <dbReference type="PROSITE" id="PS51782"/>
    </source>
</evidence>
<dbReference type="InterPro" id="IPR036779">
    <property type="entry name" value="LysM_dom_sf"/>
</dbReference>
<dbReference type="HOGENOM" id="CLU_968503_0_0_11"/>
<dbReference type="RefSeq" id="WP_007000644.1">
    <property type="nucleotide sequence ID" value="NZ_JH992955.1"/>
</dbReference>
<sequence length="287" mass="28948">MKIRTPCLLSGLGAVAFSAIVVTQFPDAAAPSALLQAWLLWLAALLGALLSTRMALSYAALLRARHGHSGSLVRLARRFGTKRVRLALAGGALGAISALGPLGPLGGNIAYADAISPMPYCQVEVPRAAVSNGDDAVIDLGWGGRIDHIPAQDSPQPATSSIGWQESTSSAQSGAEVARAAEAGGPGVAGGPEAAGAAGTAEATEPETADTPKAANAKDPAISAAPANREVTVRVGDTLWDIAARTLSGPATDAQIMQQVNAIVAENAIGNPNLIYPGQLLTLGATQ</sequence>
<dbReference type="AlphaFoldDB" id="K9EEH5"/>
<dbReference type="Gene3D" id="3.10.350.10">
    <property type="entry name" value="LysM domain"/>
    <property type="match status" value="1"/>
</dbReference>
<dbReference type="CDD" id="cd00118">
    <property type="entry name" value="LysM"/>
    <property type="match status" value="1"/>
</dbReference>
<dbReference type="Proteomes" id="UP000009888">
    <property type="component" value="Unassembled WGS sequence"/>
</dbReference>
<keyword evidence="5" id="KW-1185">Reference proteome</keyword>
<dbReference type="InterPro" id="IPR018392">
    <property type="entry name" value="LysM"/>
</dbReference>
<keyword evidence="2" id="KW-1133">Transmembrane helix</keyword>
<dbReference type="PANTHER" id="PTHR34700:SF4">
    <property type="entry name" value="PHAGE-LIKE ELEMENT PBSX PROTEIN XKDP"/>
    <property type="match status" value="1"/>
</dbReference>
<dbReference type="STRING" id="202789.GCA_001457435_01709"/>
<dbReference type="SMART" id="SM00257">
    <property type="entry name" value="LysM"/>
    <property type="match status" value="1"/>
</dbReference>
<protein>
    <recommendedName>
        <fullName evidence="3">LysM domain-containing protein</fullName>
    </recommendedName>
</protein>